<sequence>GKSIVGIYLEGCSPEEKKRRRRDGNTLLQLGVSPEMVLTELASLMPELQPIMVGRDDYKKSELQNLEQFLKEG</sequence>
<comment type="caution">
    <text evidence="1">The sequence shown here is derived from an EMBL/GenBank/DDBJ whole genome shotgun (WGS) entry which is preliminary data.</text>
</comment>
<proteinExistence type="predicted"/>
<evidence type="ECO:0000313" key="1">
    <source>
        <dbReference type="EMBL" id="GAJ13611.1"/>
    </source>
</evidence>
<name>X1VGA3_9ZZZZ</name>
<dbReference type="EMBL" id="BARW01028501">
    <property type="protein sequence ID" value="GAJ13611.1"/>
    <property type="molecule type" value="Genomic_DNA"/>
</dbReference>
<organism evidence="1">
    <name type="scientific">marine sediment metagenome</name>
    <dbReference type="NCBI Taxonomy" id="412755"/>
    <lineage>
        <taxon>unclassified sequences</taxon>
        <taxon>metagenomes</taxon>
        <taxon>ecological metagenomes</taxon>
    </lineage>
</organism>
<reference evidence="1" key="1">
    <citation type="journal article" date="2014" name="Front. Microbiol.">
        <title>High frequency of phylogenetically diverse reductive dehalogenase-homologous genes in deep subseafloor sedimentary metagenomes.</title>
        <authorList>
            <person name="Kawai M."/>
            <person name="Futagami T."/>
            <person name="Toyoda A."/>
            <person name="Takaki Y."/>
            <person name="Nishi S."/>
            <person name="Hori S."/>
            <person name="Arai W."/>
            <person name="Tsubouchi T."/>
            <person name="Morono Y."/>
            <person name="Uchiyama I."/>
            <person name="Ito T."/>
            <person name="Fujiyama A."/>
            <person name="Inagaki F."/>
            <person name="Takami H."/>
        </authorList>
    </citation>
    <scope>NUCLEOTIDE SEQUENCE</scope>
    <source>
        <strain evidence="1">Expedition CK06-06</strain>
    </source>
</reference>
<protein>
    <submittedName>
        <fullName evidence="1">Uncharacterized protein</fullName>
    </submittedName>
</protein>
<dbReference type="AlphaFoldDB" id="X1VGA3"/>
<accession>X1VGA3</accession>
<gene>
    <name evidence="1" type="ORF">S12H4_45999</name>
</gene>
<feature type="non-terminal residue" evidence="1">
    <location>
        <position position="1"/>
    </location>
</feature>